<dbReference type="STRING" id="1732.SAMN02910417_02122"/>
<proteinExistence type="predicted"/>
<evidence type="ECO:0000313" key="1">
    <source>
        <dbReference type="EMBL" id="SDB28536.1"/>
    </source>
</evidence>
<keyword evidence="2" id="KW-1185">Reference proteome</keyword>
<sequence length="209" mass="24362">MYPGAWIGKKANENGILILGESHYGETETTRGVIEFYLSENHKGSRDEWMRFFDRISKSFGYYEMSEEFWDKVFYGNYIEMPCGVGDNKADEAISENRRDYNNSLFSFVNENDINCIVCFSQKVYYAMPDLVGDEFCEEDIEIGKSSGGRRNIARICYYLATDEKRKHCEVSLEKPLTVYQVKHPSRGFDIGQAKEFFYKNKELMSICK</sequence>
<dbReference type="Proteomes" id="UP000199228">
    <property type="component" value="Unassembled WGS sequence"/>
</dbReference>
<reference evidence="1 2" key="1">
    <citation type="submission" date="2016-10" db="EMBL/GenBank/DDBJ databases">
        <authorList>
            <person name="de Groot N.N."/>
        </authorList>
    </citation>
    <scope>NUCLEOTIDE SEQUENCE [LARGE SCALE GENOMIC DNA]</scope>
    <source>
        <strain evidence="1 2">DSM 3217</strain>
    </source>
</reference>
<protein>
    <submittedName>
        <fullName evidence="1">Uncharacterized protein</fullName>
    </submittedName>
</protein>
<dbReference type="OrthoDB" id="2053717at2"/>
<organism evidence="1 2">
    <name type="scientific">Eubacterium oxidoreducens</name>
    <dbReference type="NCBI Taxonomy" id="1732"/>
    <lineage>
        <taxon>Bacteria</taxon>
        <taxon>Bacillati</taxon>
        <taxon>Bacillota</taxon>
        <taxon>Clostridia</taxon>
        <taxon>Eubacteriales</taxon>
        <taxon>Eubacteriaceae</taxon>
        <taxon>Eubacterium</taxon>
    </lineage>
</organism>
<gene>
    <name evidence="1" type="ORF">SAMN02910417_02122</name>
</gene>
<dbReference type="RefSeq" id="WP_090174335.1">
    <property type="nucleotide sequence ID" value="NZ_FMXR01000016.1"/>
</dbReference>
<dbReference type="AlphaFoldDB" id="A0A1G6C6N0"/>
<evidence type="ECO:0000313" key="2">
    <source>
        <dbReference type="Proteomes" id="UP000199228"/>
    </source>
</evidence>
<accession>A0A1G6C6N0</accession>
<dbReference type="EMBL" id="FMXR01000016">
    <property type="protein sequence ID" value="SDB28536.1"/>
    <property type="molecule type" value="Genomic_DNA"/>
</dbReference>
<name>A0A1G6C6N0_EUBOX</name>